<evidence type="ECO:0000256" key="1">
    <source>
        <dbReference type="SAM" id="Phobius"/>
    </source>
</evidence>
<dbReference type="AlphaFoldDB" id="A0AAJ8BDX1"/>
<name>A0AAJ8BDX1_LATCA</name>
<evidence type="ECO:0000313" key="4">
    <source>
        <dbReference type="RefSeq" id="XP_050931250.1"/>
    </source>
</evidence>
<dbReference type="Proteomes" id="UP000694890">
    <property type="component" value="Linkage group LG13"/>
</dbReference>
<accession>A0AAJ8BDX1</accession>
<protein>
    <submittedName>
        <fullName evidence="4">Uncharacterized protein LOC108897514 isoform X2</fullName>
    </submittedName>
</protein>
<keyword evidence="1" id="KW-0472">Membrane</keyword>
<feature type="chain" id="PRO_5042485307" evidence="2">
    <location>
        <begin position="20"/>
        <end position="102"/>
    </location>
</feature>
<dbReference type="RefSeq" id="XP_050931250.1">
    <property type="nucleotide sequence ID" value="XM_051075293.1"/>
</dbReference>
<dbReference type="SUPFAM" id="SSF57302">
    <property type="entry name" value="Snake toxin-like"/>
    <property type="match status" value="1"/>
</dbReference>
<organism evidence="3 4">
    <name type="scientific">Lates calcarifer</name>
    <name type="common">Barramundi</name>
    <name type="synonym">Holocentrus calcarifer</name>
    <dbReference type="NCBI Taxonomy" id="8187"/>
    <lineage>
        <taxon>Eukaryota</taxon>
        <taxon>Metazoa</taxon>
        <taxon>Chordata</taxon>
        <taxon>Craniata</taxon>
        <taxon>Vertebrata</taxon>
        <taxon>Euteleostomi</taxon>
        <taxon>Actinopterygii</taxon>
        <taxon>Neopterygii</taxon>
        <taxon>Teleostei</taxon>
        <taxon>Neoteleostei</taxon>
        <taxon>Acanthomorphata</taxon>
        <taxon>Carangaria</taxon>
        <taxon>Carangaria incertae sedis</taxon>
        <taxon>Centropomidae</taxon>
        <taxon>Lates</taxon>
    </lineage>
</organism>
<feature type="signal peptide" evidence="2">
    <location>
        <begin position="1"/>
        <end position="19"/>
    </location>
</feature>
<keyword evidence="1" id="KW-0812">Transmembrane</keyword>
<gene>
    <name evidence="4" type="primary">LOC108897514</name>
</gene>
<sequence>MQIYGVLMILFMTLSTACGIRCYTCQTTNPKTCTDILNCTELSLNRCFSLNVDGLITKGCINRGFCGGSMFCCEGDLCNSAIAIGPSVILLLVSSAIITLFL</sequence>
<dbReference type="GeneID" id="108897514"/>
<evidence type="ECO:0000256" key="2">
    <source>
        <dbReference type="SAM" id="SignalP"/>
    </source>
</evidence>
<keyword evidence="1" id="KW-1133">Transmembrane helix</keyword>
<evidence type="ECO:0000313" key="3">
    <source>
        <dbReference type="Proteomes" id="UP000694890"/>
    </source>
</evidence>
<dbReference type="InterPro" id="IPR045860">
    <property type="entry name" value="Snake_toxin-like_sf"/>
</dbReference>
<proteinExistence type="predicted"/>
<reference evidence="4" key="1">
    <citation type="submission" date="2025-08" db="UniProtKB">
        <authorList>
            <consortium name="RefSeq"/>
        </authorList>
    </citation>
    <scope>IDENTIFICATION</scope>
    <source>
        <tissue evidence="4">Brain</tissue>
    </source>
</reference>
<feature type="transmembrane region" description="Helical" evidence="1">
    <location>
        <begin position="81"/>
        <end position="101"/>
    </location>
</feature>
<keyword evidence="2" id="KW-0732">Signal</keyword>